<keyword evidence="3" id="KW-0995">Kinetochore</keyword>
<keyword evidence="2" id="KW-0158">Chromosome</keyword>
<protein>
    <submittedName>
        <fullName evidence="7">BUB1B kinase</fullName>
    </submittedName>
</protein>
<dbReference type="InterPro" id="IPR015661">
    <property type="entry name" value="Bub1/Mad3"/>
</dbReference>
<dbReference type="AlphaFoldDB" id="A0A7K6E8D6"/>
<evidence type="ECO:0000256" key="2">
    <source>
        <dbReference type="ARBA" id="ARBA00022454"/>
    </source>
</evidence>
<dbReference type="GO" id="GO:0007094">
    <property type="term" value="P:mitotic spindle assembly checkpoint signaling"/>
    <property type="evidence" value="ECO:0007669"/>
    <property type="project" value="InterPro"/>
</dbReference>
<comment type="caution">
    <text evidence="7">The sequence shown here is derived from an EMBL/GenBank/DDBJ whole genome shotgun (WGS) entry which is preliminary data.</text>
</comment>
<dbReference type="InterPro" id="IPR000719">
    <property type="entry name" value="Prot_kinase_dom"/>
</dbReference>
<gene>
    <name evidence="7" type="primary">Bub1b_1</name>
    <name evidence="7" type="ORF">GRAPIC_R05235</name>
</gene>
<dbReference type="Proteomes" id="UP000575029">
    <property type="component" value="Unassembled WGS sequence"/>
</dbReference>
<keyword evidence="7" id="KW-0808">Transferase</keyword>
<dbReference type="GO" id="GO:0005634">
    <property type="term" value="C:nucleus"/>
    <property type="evidence" value="ECO:0007669"/>
    <property type="project" value="TreeGrafter"/>
</dbReference>
<proteinExistence type="predicted"/>
<organism evidence="7 8">
    <name type="scientific">Grantiella picta</name>
    <dbReference type="NCBI Taxonomy" id="266360"/>
    <lineage>
        <taxon>Eukaryota</taxon>
        <taxon>Metazoa</taxon>
        <taxon>Chordata</taxon>
        <taxon>Craniata</taxon>
        <taxon>Vertebrata</taxon>
        <taxon>Euteleostomi</taxon>
        <taxon>Archelosauria</taxon>
        <taxon>Archosauria</taxon>
        <taxon>Dinosauria</taxon>
        <taxon>Saurischia</taxon>
        <taxon>Theropoda</taxon>
        <taxon>Coelurosauria</taxon>
        <taxon>Aves</taxon>
        <taxon>Neognathae</taxon>
        <taxon>Neoaves</taxon>
        <taxon>Telluraves</taxon>
        <taxon>Australaves</taxon>
        <taxon>Passeriformes</taxon>
        <taxon>Meliphagoidea</taxon>
        <taxon>Meliphagidae</taxon>
        <taxon>Grantiella</taxon>
    </lineage>
</organism>
<evidence type="ECO:0000256" key="4">
    <source>
        <dbReference type="ARBA" id="ARBA00023328"/>
    </source>
</evidence>
<dbReference type="PROSITE" id="PS50011">
    <property type="entry name" value="PROTEIN_KINASE_DOM"/>
    <property type="match status" value="1"/>
</dbReference>
<reference evidence="7 8" key="1">
    <citation type="submission" date="2019-09" db="EMBL/GenBank/DDBJ databases">
        <title>Bird 10,000 Genomes (B10K) Project - Family phase.</title>
        <authorList>
            <person name="Zhang G."/>
        </authorList>
    </citation>
    <scope>NUCLEOTIDE SEQUENCE [LARGE SCALE GENOMIC DNA]</scope>
    <source>
        <strain evidence="7">B10K-DU-029-50</strain>
        <tissue evidence="7">Heart</tissue>
    </source>
</reference>
<name>A0A7K6E8D6_9PASS</name>
<dbReference type="GO" id="GO:0000776">
    <property type="term" value="C:kinetochore"/>
    <property type="evidence" value="ECO:0007669"/>
    <property type="project" value="UniProtKB-KW"/>
</dbReference>
<evidence type="ECO:0000259" key="6">
    <source>
        <dbReference type="PROSITE" id="PS50011"/>
    </source>
</evidence>
<feature type="non-terminal residue" evidence="7">
    <location>
        <position position="1"/>
    </location>
</feature>
<feature type="domain" description="Protein kinase" evidence="6">
    <location>
        <begin position="271"/>
        <end position="622"/>
    </location>
</feature>
<dbReference type="SUPFAM" id="SSF56112">
    <property type="entry name" value="Protein kinase-like (PK-like)"/>
    <property type="match status" value="1"/>
</dbReference>
<evidence type="ECO:0000256" key="1">
    <source>
        <dbReference type="ARBA" id="ARBA00004629"/>
    </source>
</evidence>
<keyword evidence="8" id="KW-1185">Reference proteome</keyword>
<dbReference type="GO" id="GO:0005524">
    <property type="term" value="F:ATP binding"/>
    <property type="evidence" value="ECO:0007669"/>
    <property type="project" value="InterPro"/>
</dbReference>
<dbReference type="PANTHER" id="PTHR14030:SF25">
    <property type="entry name" value="MITOTIC CHECKPOINT SERINE_THREONINE-PROTEIN KINASE BUB1 BETA"/>
    <property type="match status" value="1"/>
</dbReference>
<evidence type="ECO:0000256" key="5">
    <source>
        <dbReference type="SAM" id="MobiDB-lite"/>
    </source>
</evidence>
<comment type="subcellular location">
    <subcellularLocation>
        <location evidence="1">Chromosome</location>
        <location evidence="1">Centromere</location>
        <location evidence="1">Kinetochore</location>
    </subcellularLocation>
</comment>
<feature type="region of interest" description="Disordered" evidence="5">
    <location>
        <begin position="195"/>
        <end position="216"/>
    </location>
</feature>
<dbReference type="Gene3D" id="1.10.510.10">
    <property type="entry name" value="Transferase(Phosphotransferase) domain 1"/>
    <property type="match status" value="1"/>
</dbReference>
<feature type="non-terminal residue" evidence="7">
    <location>
        <position position="622"/>
    </location>
</feature>
<dbReference type="InterPro" id="IPR011009">
    <property type="entry name" value="Kinase-like_dom_sf"/>
</dbReference>
<keyword evidence="7" id="KW-0418">Kinase</keyword>
<dbReference type="PANTHER" id="PTHR14030">
    <property type="entry name" value="MITOTIC CHECKPOINT SERINE/THREONINE-PROTEIN KINASE BUB1"/>
    <property type="match status" value="1"/>
</dbReference>
<dbReference type="GO" id="GO:0051754">
    <property type="term" value="P:meiotic sister chromatid cohesion, centromeric"/>
    <property type="evidence" value="ECO:0007669"/>
    <property type="project" value="TreeGrafter"/>
</dbReference>
<sequence length="622" mass="70912">TPCKIEPSINCVLSTRKHKEQEDPLQRVQDQQQDNQEKTEVVMYCKEKVYAGVDEFSFEEIRAEVYRKKARKKEEGMFQSGLKQVRLLRWSYEVVFASVSYCSCISFFSWNSCLTVLLDRDSYIFNSFTWRLWNRERPPDQLNGIECSTEDAIVTGSYKNNSLCANPEDTCDFNRAAHLASTPFHGVAAQRVPTPACPQSELEKDSPESKSAPLNQETPVCEEAYTEALHIKKLSPIMEASLEDTRSSGSSVSAGSLSSVTQMSTNKYLQITEKLELSQGLLAEVVTHSQGDDVAPFLWSTEQRKKLLGSMLASLTASPDTHSETGTLPCVEVGKDIELGNETYCIKMEYCNNEEYKMFFAIPAECTFPEDAKGFAIKVYSEPVPWDFYFTHELQKRLNSDFDQSFSENCSCYLYQDGCAIVHKDTNCFTLRDILRDRKFITKELIFVVVHDLLHVVEKLHKAEIVHGDLRPEMLFLGDRFVSSYEYMGGYRTLSYAVKMVDFSHSLDLKLLPGVSVPYSFPTAHTPHGQQLLAEDFLPYRVDLVGIADVVHLMLFGDHIQIYQENSTWKISQNLSKTPGSDFWSKLFEKILNADGKSTVPLLKELREEINEMFDNSFQERL</sequence>
<evidence type="ECO:0000256" key="3">
    <source>
        <dbReference type="ARBA" id="ARBA00022838"/>
    </source>
</evidence>
<evidence type="ECO:0000313" key="7">
    <source>
        <dbReference type="EMBL" id="NWV35394.1"/>
    </source>
</evidence>
<evidence type="ECO:0000313" key="8">
    <source>
        <dbReference type="Proteomes" id="UP000575029"/>
    </source>
</evidence>
<dbReference type="EMBL" id="VZRM01003476">
    <property type="protein sequence ID" value="NWV35394.1"/>
    <property type="molecule type" value="Genomic_DNA"/>
</dbReference>
<accession>A0A7K6E8D6</accession>
<keyword evidence="4" id="KW-0137">Centromere</keyword>
<dbReference type="GO" id="GO:0004672">
    <property type="term" value="F:protein kinase activity"/>
    <property type="evidence" value="ECO:0007669"/>
    <property type="project" value="InterPro"/>
</dbReference>